<protein>
    <submittedName>
        <fullName evidence="1">Uncharacterized protein</fullName>
    </submittedName>
</protein>
<sequence>MKAGICSESVFAGYVKMTSGSSFISTAANARSPWLPRIIGGVVHWLAFCYSASLAHEAEAKHFAVQQLVRRARICKAQPQPKLPRLTASTPLCSSETFAIALKHRRSLARLPQTDTMELSKSACASLSQNSMFELIAGMKWSIPGGYPALGVGPGILSMRTEIRDSQRKSCWGVC</sequence>
<proteinExistence type="predicted"/>
<evidence type="ECO:0000313" key="2">
    <source>
        <dbReference type="Proteomes" id="UP000800036"/>
    </source>
</evidence>
<gene>
    <name evidence="1" type="ORF">BU23DRAFT_49109</name>
</gene>
<name>A0A6A5UUX6_9PLEO</name>
<dbReference type="AlphaFoldDB" id="A0A6A5UUX6"/>
<keyword evidence="2" id="KW-1185">Reference proteome</keyword>
<organism evidence="1 2">
    <name type="scientific">Bimuria novae-zelandiae CBS 107.79</name>
    <dbReference type="NCBI Taxonomy" id="1447943"/>
    <lineage>
        <taxon>Eukaryota</taxon>
        <taxon>Fungi</taxon>
        <taxon>Dikarya</taxon>
        <taxon>Ascomycota</taxon>
        <taxon>Pezizomycotina</taxon>
        <taxon>Dothideomycetes</taxon>
        <taxon>Pleosporomycetidae</taxon>
        <taxon>Pleosporales</taxon>
        <taxon>Massarineae</taxon>
        <taxon>Didymosphaeriaceae</taxon>
        <taxon>Bimuria</taxon>
    </lineage>
</organism>
<evidence type="ECO:0000313" key="1">
    <source>
        <dbReference type="EMBL" id="KAF1964867.1"/>
    </source>
</evidence>
<dbReference type="Proteomes" id="UP000800036">
    <property type="component" value="Unassembled WGS sequence"/>
</dbReference>
<reference evidence="1" key="1">
    <citation type="journal article" date="2020" name="Stud. Mycol.">
        <title>101 Dothideomycetes genomes: a test case for predicting lifestyles and emergence of pathogens.</title>
        <authorList>
            <person name="Haridas S."/>
            <person name="Albert R."/>
            <person name="Binder M."/>
            <person name="Bloem J."/>
            <person name="Labutti K."/>
            <person name="Salamov A."/>
            <person name="Andreopoulos B."/>
            <person name="Baker S."/>
            <person name="Barry K."/>
            <person name="Bills G."/>
            <person name="Bluhm B."/>
            <person name="Cannon C."/>
            <person name="Castanera R."/>
            <person name="Culley D."/>
            <person name="Daum C."/>
            <person name="Ezra D."/>
            <person name="Gonzalez J."/>
            <person name="Henrissat B."/>
            <person name="Kuo A."/>
            <person name="Liang C."/>
            <person name="Lipzen A."/>
            <person name="Lutzoni F."/>
            <person name="Magnuson J."/>
            <person name="Mondo S."/>
            <person name="Nolan M."/>
            <person name="Ohm R."/>
            <person name="Pangilinan J."/>
            <person name="Park H.-J."/>
            <person name="Ramirez L."/>
            <person name="Alfaro M."/>
            <person name="Sun H."/>
            <person name="Tritt A."/>
            <person name="Yoshinaga Y."/>
            <person name="Zwiers L.-H."/>
            <person name="Turgeon B."/>
            <person name="Goodwin S."/>
            <person name="Spatafora J."/>
            <person name="Crous P."/>
            <person name="Grigoriev I."/>
        </authorList>
    </citation>
    <scope>NUCLEOTIDE SEQUENCE</scope>
    <source>
        <strain evidence="1">CBS 107.79</strain>
    </source>
</reference>
<accession>A0A6A5UUX6</accession>
<dbReference type="EMBL" id="ML976775">
    <property type="protein sequence ID" value="KAF1964867.1"/>
    <property type="molecule type" value="Genomic_DNA"/>
</dbReference>